<reference evidence="2" key="2">
    <citation type="submission" date="2023-05" db="EMBL/GenBank/DDBJ databases">
        <authorList>
            <consortium name="Lawrence Berkeley National Laboratory"/>
            <person name="Steindorff A."/>
            <person name="Hensen N."/>
            <person name="Bonometti L."/>
            <person name="Westerberg I."/>
            <person name="Brannstrom I.O."/>
            <person name="Guillou S."/>
            <person name="Cros-Aarteil S."/>
            <person name="Calhoun S."/>
            <person name="Haridas S."/>
            <person name="Kuo A."/>
            <person name="Mondo S."/>
            <person name="Pangilinan J."/>
            <person name="Riley R."/>
            <person name="Labutti K."/>
            <person name="Andreopoulos B."/>
            <person name="Lipzen A."/>
            <person name="Chen C."/>
            <person name="Yanf M."/>
            <person name="Daum C."/>
            <person name="Ng V."/>
            <person name="Clum A."/>
            <person name="Ohm R."/>
            <person name="Martin F."/>
            <person name="Silar P."/>
            <person name="Natvig D."/>
            <person name="Lalanne C."/>
            <person name="Gautier V."/>
            <person name="Ament-Velasquez S.L."/>
            <person name="Kruys A."/>
            <person name="Hutchinson M.I."/>
            <person name="Powell A.J."/>
            <person name="Barry K."/>
            <person name="Miller A.N."/>
            <person name="Grigoriev I.V."/>
            <person name="Debuchy R."/>
            <person name="Gladieux P."/>
            <person name="Thoren M.H."/>
            <person name="Johannesson H."/>
        </authorList>
    </citation>
    <scope>NUCLEOTIDE SEQUENCE</scope>
    <source>
        <strain evidence="2">CBS 123565</strain>
    </source>
</reference>
<dbReference type="AlphaFoldDB" id="A0AAN6ZG58"/>
<reference evidence="2" key="1">
    <citation type="journal article" date="2023" name="Mol. Phylogenet. Evol.">
        <title>Genome-scale phylogeny and comparative genomics of the fungal order Sordariales.</title>
        <authorList>
            <person name="Hensen N."/>
            <person name="Bonometti L."/>
            <person name="Westerberg I."/>
            <person name="Brannstrom I.O."/>
            <person name="Guillou S."/>
            <person name="Cros-Aarteil S."/>
            <person name="Calhoun S."/>
            <person name="Haridas S."/>
            <person name="Kuo A."/>
            <person name="Mondo S."/>
            <person name="Pangilinan J."/>
            <person name="Riley R."/>
            <person name="LaButti K."/>
            <person name="Andreopoulos B."/>
            <person name="Lipzen A."/>
            <person name="Chen C."/>
            <person name="Yan M."/>
            <person name="Daum C."/>
            <person name="Ng V."/>
            <person name="Clum A."/>
            <person name="Steindorff A."/>
            <person name="Ohm R.A."/>
            <person name="Martin F."/>
            <person name="Silar P."/>
            <person name="Natvig D.O."/>
            <person name="Lalanne C."/>
            <person name="Gautier V."/>
            <person name="Ament-Velasquez S.L."/>
            <person name="Kruys A."/>
            <person name="Hutchinson M.I."/>
            <person name="Powell A.J."/>
            <person name="Barry K."/>
            <person name="Miller A.N."/>
            <person name="Grigoriev I.V."/>
            <person name="Debuchy R."/>
            <person name="Gladieux P."/>
            <person name="Hiltunen Thoren M."/>
            <person name="Johannesson H."/>
        </authorList>
    </citation>
    <scope>NUCLEOTIDE SEQUENCE</scope>
    <source>
        <strain evidence="2">CBS 123565</strain>
    </source>
</reference>
<evidence type="ECO:0000256" key="1">
    <source>
        <dbReference type="SAM" id="MobiDB-lite"/>
    </source>
</evidence>
<sequence>MTGLRGAGSDAIGSQQAAVHAGRASPGGENRTPHVLSPEVPDREQVQVRAQTNVEVQRCQILGIHPAVLEGVMLSSGRTHFCVCLARDTADLPVAAEQVRPVTLQLSLSKFQLKPSLGKPRYHRACHTLCLSPASGARASPTTRRPEHTLIKPTGSRAWRGPNQLCARCHTNAPTAPPPPTLVGHTSIRGNGAILHSVSIVGRRSRC</sequence>
<dbReference type="Proteomes" id="UP001304895">
    <property type="component" value="Unassembled WGS sequence"/>
</dbReference>
<comment type="caution">
    <text evidence="2">The sequence shown here is derived from an EMBL/GenBank/DDBJ whole genome shotgun (WGS) entry which is preliminary data.</text>
</comment>
<gene>
    <name evidence="2" type="ORF">BT67DRAFT_185602</name>
</gene>
<organism evidence="2 3">
    <name type="scientific">Trichocladium antarcticum</name>
    <dbReference type="NCBI Taxonomy" id="1450529"/>
    <lineage>
        <taxon>Eukaryota</taxon>
        <taxon>Fungi</taxon>
        <taxon>Dikarya</taxon>
        <taxon>Ascomycota</taxon>
        <taxon>Pezizomycotina</taxon>
        <taxon>Sordariomycetes</taxon>
        <taxon>Sordariomycetidae</taxon>
        <taxon>Sordariales</taxon>
        <taxon>Chaetomiaceae</taxon>
        <taxon>Trichocladium</taxon>
    </lineage>
</organism>
<evidence type="ECO:0000313" key="3">
    <source>
        <dbReference type="Proteomes" id="UP001304895"/>
    </source>
</evidence>
<proteinExistence type="predicted"/>
<keyword evidence="3" id="KW-1185">Reference proteome</keyword>
<protein>
    <submittedName>
        <fullName evidence="2">Uncharacterized protein</fullName>
    </submittedName>
</protein>
<feature type="region of interest" description="Disordered" evidence="1">
    <location>
        <begin position="1"/>
        <end position="41"/>
    </location>
</feature>
<accession>A0AAN6ZG58</accession>
<dbReference type="EMBL" id="MU853403">
    <property type="protein sequence ID" value="KAK4136613.1"/>
    <property type="molecule type" value="Genomic_DNA"/>
</dbReference>
<name>A0AAN6ZG58_9PEZI</name>
<evidence type="ECO:0000313" key="2">
    <source>
        <dbReference type="EMBL" id="KAK4136613.1"/>
    </source>
</evidence>